<dbReference type="PANTHER" id="PTHR11054:SF0">
    <property type="entry name" value="6-PHOSPHOGLUCONOLACTONASE"/>
    <property type="match status" value="1"/>
</dbReference>
<gene>
    <name evidence="8" type="primary">pgl</name>
    <name evidence="10" type="ORF">MAAFP003_2196</name>
</gene>
<organism evidence="10 11">
    <name type="scientific">Mycobacterium ahvazicum</name>
    <dbReference type="NCBI Taxonomy" id="1964395"/>
    <lineage>
        <taxon>Bacteria</taxon>
        <taxon>Bacillati</taxon>
        <taxon>Actinomycetota</taxon>
        <taxon>Actinomycetes</taxon>
        <taxon>Mycobacteriales</taxon>
        <taxon>Mycobacteriaceae</taxon>
        <taxon>Mycobacterium</taxon>
        <taxon>Mycobacterium simiae complex</taxon>
    </lineage>
</organism>
<dbReference type="GO" id="GO:0006098">
    <property type="term" value="P:pentose-phosphate shunt"/>
    <property type="evidence" value="ECO:0007669"/>
    <property type="project" value="UniProtKB-UniPathway"/>
</dbReference>
<dbReference type="EMBL" id="FXEG02000002">
    <property type="protein sequence ID" value="SOX53522.1"/>
    <property type="molecule type" value="Genomic_DNA"/>
</dbReference>
<feature type="domain" description="Glucosamine/galactosamine-6-phosphate isomerase" evidence="9">
    <location>
        <begin position="10"/>
        <end position="235"/>
    </location>
</feature>
<dbReference type="InterPro" id="IPR005900">
    <property type="entry name" value="6-phosphogluconolactonase_DevB"/>
</dbReference>
<sequence>VSTTVEVFPDGDQLVEAAGRRLVETIHAAAAARGRALIVLTGGGNGIGLLKYLRAQADQIDWSTVHLFWGDERYVPEDDSERNEKQAREALLDHIDIPASNVHPMAASDGEFGSDLAAAALAYEQLLAANAEPGEQVPNFDVHLLGMGPEGHINSLFPDTAAVRETSRMVVSVDDSPKPPPQRITLTIPAIRRSREVWLMVSGAAKGDAAAAAIGGAKPVDIPAAGAIGLETTLWLLDEDAAAKLPARP</sequence>
<keyword evidence="7 8" id="KW-0378">Hydrolase</keyword>
<dbReference type="Proteomes" id="UP000236318">
    <property type="component" value="Unassembled WGS sequence"/>
</dbReference>
<evidence type="ECO:0000256" key="1">
    <source>
        <dbReference type="ARBA" id="ARBA00000832"/>
    </source>
</evidence>
<evidence type="ECO:0000313" key="10">
    <source>
        <dbReference type="EMBL" id="SOX53522.1"/>
    </source>
</evidence>
<dbReference type="UniPathway" id="UPA00115">
    <property type="reaction ID" value="UER00409"/>
</dbReference>
<dbReference type="Gene3D" id="3.40.50.1360">
    <property type="match status" value="1"/>
</dbReference>
<dbReference type="NCBIfam" id="TIGR01198">
    <property type="entry name" value="pgl"/>
    <property type="match status" value="1"/>
</dbReference>
<evidence type="ECO:0000256" key="5">
    <source>
        <dbReference type="ARBA" id="ARBA00013198"/>
    </source>
</evidence>
<evidence type="ECO:0000256" key="2">
    <source>
        <dbReference type="ARBA" id="ARBA00002681"/>
    </source>
</evidence>
<proteinExistence type="inferred from homology"/>
<comment type="catalytic activity">
    <reaction evidence="1 8">
        <text>6-phospho-D-glucono-1,5-lactone + H2O = 6-phospho-D-gluconate + H(+)</text>
        <dbReference type="Rhea" id="RHEA:12556"/>
        <dbReference type="ChEBI" id="CHEBI:15377"/>
        <dbReference type="ChEBI" id="CHEBI:15378"/>
        <dbReference type="ChEBI" id="CHEBI:57955"/>
        <dbReference type="ChEBI" id="CHEBI:58759"/>
        <dbReference type="EC" id="3.1.1.31"/>
    </reaction>
</comment>
<dbReference type="FunFam" id="3.40.50.1360:FF:000005">
    <property type="entry name" value="6-phosphogluconolactonase"/>
    <property type="match status" value="1"/>
</dbReference>
<dbReference type="PANTHER" id="PTHR11054">
    <property type="entry name" value="6-PHOSPHOGLUCONOLACTONASE"/>
    <property type="match status" value="1"/>
</dbReference>
<dbReference type="EC" id="3.1.1.31" evidence="5 8"/>
<evidence type="ECO:0000256" key="3">
    <source>
        <dbReference type="ARBA" id="ARBA00004961"/>
    </source>
</evidence>
<dbReference type="InterPro" id="IPR039104">
    <property type="entry name" value="6PGL"/>
</dbReference>
<comment type="caution">
    <text evidence="10">The sequence shown here is derived from an EMBL/GenBank/DDBJ whole genome shotgun (WGS) entry which is preliminary data.</text>
</comment>
<dbReference type="SUPFAM" id="SSF100950">
    <property type="entry name" value="NagB/RpiA/CoA transferase-like"/>
    <property type="match status" value="1"/>
</dbReference>
<comment type="function">
    <text evidence="2 8">Hydrolysis of 6-phosphogluconolactone to 6-phosphogluconate.</text>
</comment>
<feature type="non-terminal residue" evidence="10">
    <location>
        <position position="1"/>
    </location>
</feature>
<dbReference type="Pfam" id="PF01182">
    <property type="entry name" value="Glucosamine_iso"/>
    <property type="match status" value="1"/>
</dbReference>
<accession>A0A2K4Y9P9</accession>
<comment type="pathway">
    <text evidence="3 8">Carbohydrate degradation; pentose phosphate pathway; D-ribulose 5-phosphate from D-glucose 6-phosphate (oxidative stage): step 2/3.</text>
</comment>
<evidence type="ECO:0000256" key="4">
    <source>
        <dbReference type="ARBA" id="ARBA00010662"/>
    </source>
</evidence>
<name>A0A2K4Y9P9_9MYCO</name>
<comment type="similarity">
    <text evidence="4 8">Belongs to the glucosamine/galactosamine-6-phosphate isomerase family. 6-phosphogluconolactonase subfamily.</text>
</comment>
<evidence type="ECO:0000256" key="8">
    <source>
        <dbReference type="RuleBase" id="RU365095"/>
    </source>
</evidence>
<evidence type="ECO:0000313" key="11">
    <source>
        <dbReference type="Proteomes" id="UP000236318"/>
    </source>
</evidence>
<evidence type="ECO:0000256" key="7">
    <source>
        <dbReference type="ARBA" id="ARBA00022801"/>
    </source>
</evidence>
<protein>
    <recommendedName>
        <fullName evidence="6 8">6-phosphogluconolactonase</fullName>
        <shortName evidence="8">6PGL</shortName>
        <ecNumber evidence="5 8">3.1.1.31</ecNumber>
    </recommendedName>
</protein>
<dbReference type="InterPro" id="IPR006148">
    <property type="entry name" value="Glc/Gal-6P_isomerase"/>
</dbReference>
<keyword evidence="11" id="KW-1185">Reference proteome</keyword>
<dbReference type="InterPro" id="IPR037171">
    <property type="entry name" value="NagB/RpiA_transferase-like"/>
</dbReference>
<dbReference type="GO" id="GO:0005975">
    <property type="term" value="P:carbohydrate metabolic process"/>
    <property type="evidence" value="ECO:0007669"/>
    <property type="project" value="UniProtKB-UniRule"/>
</dbReference>
<evidence type="ECO:0000259" key="9">
    <source>
        <dbReference type="Pfam" id="PF01182"/>
    </source>
</evidence>
<dbReference type="CDD" id="cd01400">
    <property type="entry name" value="6PGL"/>
    <property type="match status" value="1"/>
</dbReference>
<dbReference type="AlphaFoldDB" id="A0A2K4Y9P9"/>
<reference evidence="10" key="1">
    <citation type="submission" date="2018-01" db="EMBL/GenBank/DDBJ databases">
        <authorList>
            <consortium name="Urmite Genomes"/>
        </authorList>
    </citation>
    <scope>NUCLEOTIDE SEQUENCE [LARGE SCALE GENOMIC DNA]</scope>
    <source>
        <strain evidence="10">AFP003</strain>
    </source>
</reference>
<dbReference type="GO" id="GO:0017057">
    <property type="term" value="F:6-phosphogluconolactonase activity"/>
    <property type="evidence" value="ECO:0007669"/>
    <property type="project" value="UniProtKB-UniRule"/>
</dbReference>
<evidence type="ECO:0000256" key="6">
    <source>
        <dbReference type="ARBA" id="ARBA00020337"/>
    </source>
</evidence>